<evidence type="ECO:0000313" key="1">
    <source>
        <dbReference type="EMBL" id="EOY13592.1"/>
    </source>
</evidence>
<dbReference type="InParanoid" id="A0A061FA53"/>
<dbReference type="AlphaFoldDB" id="A0A061FA53"/>
<keyword evidence="2" id="KW-1185">Reference proteome</keyword>
<dbReference type="HOGENOM" id="CLU_2727341_0_0_1"/>
<name>A0A061FA53_THECC</name>
<accession>A0A061FA53</accession>
<protein>
    <submittedName>
        <fullName evidence="1">Uncharacterized protein</fullName>
    </submittedName>
</protein>
<gene>
    <name evidence="1" type="ORF">TCM_032190</name>
</gene>
<dbReference type="Gramene" id="EOY13592">
    <property type="protein sequence ID" value="EOY13592"/>
    <property type="gene ID" value="TCM_032190"/>
</dbReference>
<dbReference type="Proteomes" id="UP000026915">
    <property type="component" value="Chromosome 7"/>
</dbReference>
<sequence length="72" mass="8569">MLTNISYSSKFDFSTMISNIMRNIFDLRSYAHINPRRRRKKKRERKKRTWFCNSSKLSYGGHGCEGIMNFVG</sequence>
<dbReference type="EMBL" id="CM001885">
    <property type="protein sequence ID" value="EOY13592.1"/>
    <property type="molecule type" value="Genomic_DNA"/>
</dbReference>
<evidence type="ECO:0000313" key="2">
    <source>
        <dbReference type="Proteomes" id="UP000026915"/>
    </source>
</evidence>
<organism evidence="1 2">
    <name type="scientific">Theobroma cacao</name>
    <name type="common">Cacao</name>
    <name type="synonym">Cocoa</name>
    <dbReference type="NCBI Taxonomy" id="3641"/>
    <lineage>
        <taxon>Eukaryota</taxon>
        <taxon>Viridiplantae</taxon>
        <taxon>Streptophyta</taxon>
        <taxon>Embryophyta</taxon>
        <taxon>Tracheophyta</taxon>
        <taxon>Spermatophyta</taxon>
        <taxon>Magnoliopsida</taxon>
        <taxon>eudicotyledons</taxon>
        <taxon>Gunneridae</taxon>
        <taxon>Pentapetalae</taxon>
        <taxon>rosids</taxon>
        <taxon>malvids</taxon>
        <taxon>Malvales</taxon>
        <taxon>Malvaceae</taxon>
        <taxon>Byttnerioideae</taxon>
        <taxon>Theobroma</taxon>
    </lineage>
</organism>
<proteinExistence type="predicted"/>
<reference evidence="1 2" key="1">
    <citation type="journal article" date="2013" name="Genome Biol.">
        <title>The genome sequence of the most widely cultivated cacao type and its use to identify candidate genes regulating pod color.</title>
        <authorList>
            <person name="Motamayor J.C."/>
            <person name="Mockaitis K."/>
            <person name="Schmutz J."/>
            <person name="Haiminen N."/>
            <person name="Iii D.L."/>
            <person name="Cornejo O."/>
            <person name="Findley S.D."/>
            <person name="Zheng P."/>
            <person name="Utro F."/>
            <person name="Royaert S."/>
            <person name="Saski C."/>
            <person name="Jenkins J."/>
            <person name="Podicheti R."/>
            <person name="Zhao M."/>
            <person name="Scheffler B.E."/>
            <person name="Stack J.C."/>
            <person name="Feltus F.A."/>
            <person name="Mustiga G.M."/>
            <person name="Amores F."/>
            <person name="Phillips W."/>
            <person name="Marelli J.P."/>
            <person name="May G.D."/>
            <person name="Shapiro H."/>
            <person name="Ma J."/>
            <person name="Bustamante C.D."/>
            <person name="Schnell R.J."/>
            <person name="Main D."/>
            <person name="Gilbert D."/>
            <person name="Parida L."/>
            <person name="Kuhn D.N."/>
        </authorList>
    </citation>
    <scope>NUCLEOTIDE SEQUENCE [LARGE SCALE GENOMIC DNA]</scope>
    <source>
        <strain evidence="2">cv. Matina 1-6</strain>
    </source>
</reference>